<feature type="compositionally biased region" description="Basic and acidic residues" evidence="2">
    <location>
        <begin position="18"/>
        <end position="31"/>
    </location>
</feature>
<feature type="coiled-coil region" evidence="1">
    <location>
        <begin position="405"/>
        <end position="432"/>
    </location>
</feature>
<proteinExistence type="predicted"/>
<gene>
    <name evidence="4" type="ORF">WR25_23750</name>
</gene>
<evidence type="ECO:0000259" key="3">
    <source>
        <dbReference type="PROSITE" id="PS50888"/>
    </source>
</evidence>
<feature type="compositionally biased region" description="Polar residues" evidence="2">
    <location>
        <begin position="284"/>
        <end position="294"/>
    </location>
</feature>
<dbReference type="PROSITE" id="PS50888">
    <property type="entry name" value="BHLH"/>
    <property type="match status" value="1"/>
</dbReference>
<evidence type="ECO:0000256" key="2">
    <source>
        <dbReference type="SAM" id="MobiDB-lite"/>
    </source>
</evidence>
<comment type="caution">
    <text evidence="4">The sequence shown here is derived from an EMBL/GenBank/DDBJ whole genome shotgun (WGS) entry which is preliminary data.</text>
</comment>
<dbReference type="GO" id="GO:0046983">
    <property type="term" value="F:protein dimerization activity"/>
    <property type="evidence" value="ECO:0007669"/>
    <property type="project" value="InterPro"/>
</dbReference>
<accession>A0A2A2JFL1</accession>
<feature type="region of interest" description="Disordered" evidence="2">
    <location>
        <begin position="1"/>
        <end position="31"/>
    </location>
</feature>
<evidence type="ECO:0000313" key="4">
    <source>
        <dbReference type="EMBL" id="PAV60414.1"/>
    </source>
</evidence>
<feature type="compositionally biased region" description="Basic and acidic residues" evidence="2">
    <location>
        <begin position="295"/>
        <end position="312"/>
    </location>
</feature>
<dbReference type="Gene3D" id="4.10.280.10">
    <property type="entry name" value="Helix-loop-helix DNA-binding domain"/>
    <property type="match status" value="1"/>
</dbReference>
<dbReference type="SMART" id="SM00353">
    <property type="entry name" value="HLH"/>
    <property type="match status" value="1"/>
</dbReference>
<keyword evidence="5" id="KW-1185">Reference proteome</keyword>
<dbReference type="Proteomes" id="UP000218231">
    <property type="component" value="Unassembled WGS sequence"/>
</dbReference>
<name>A0A2A2JFL1_9BILA</name>
<organism evidence="4 5">
    <name type="scientific">Diploscapter pachys</name>
    <dbReference type="NCBI Taxonomy" id="2018661"/>
    <lineage>
        <taxon>Eukaryota</taxon>
        <taxon>Metazoa</taxon>
        <taxon>Ecdysozoa</taxon>
        <taxon>Nematoda</taxon>
        <taxon>Chromadorea</taxon>
        <taxon>Rhabditida</taxon>
        <taxon>Rhabditina</taxon>
        <taxon>Rhabditomorpha</taxon>
        <taxon>Rhabditoidea</taxon>
        <taxon>Rhabditidae</taxon>
        <taxon>Diploscapter</taxon>
    </lineage>
</organism>
<dbReference type="InterPro" id="IPR036638">
    <property type="entry name" value="HLH_DNA-bd_sf"/>
</dbReference>
<keyword evidence="1" id="KW-0175">Coiled coil</keyword>
<dbReference type="Pfam" id="PF00010">
    <property type="entry name" value="HLH"/>
    <property type="match status" value="1"/>
</dbReference>
<reference evidence="4 5" key="1">
    <citation type="journal article" date="2017" name="Curr. Biol.">
        <title>Genome architecture and evolution of a unichromosomal asexual nematode.</title>
        <authorList>
            <person name="Fradin H."/>
            <person name="Zegar C."/>
            <person name="Gutwein M."/>
            <person name="Lucas J."/>
            <person name="Kovtun M."/>
            <person name="Corcoran D."/>
            <person name="Baugh L.R."/>
            <person name="Kiontke K."/>
            <person name="Gunsalus K."/>
            <person name="Fitch D.H."/>
            <person name="Piano F."/>
        </authorList>
    </citation>
    <scope>NUCLEOTIDE SEQUENCE [LARGE SCALE GENOMIC DNA]</scope>
    <source>
        <strain evidence="4">PF1309</strain>
    </source>
</reference>
<dbReference type="STRING" id="2018661.A0A2A2JFL1"/>
<evidence type="ECO:0000256" key="1">
    <source>
        <dbReference type="SAM" id="Coils"/>
    </source>
</evidence>
<evidence type="ECO:0000313" key="5">
    <source>
        <dbReference type="Proteomes" id="UP000218231"/>
    </source>
</evidence>
<sequence length="497" mass="56017">MQRLKRAQNGSAKLPSSEPEHRKLARSAHEKMRRGEFNVVVSEMRDLIPEPASGSREIKGENGVEKEREDFEKRKKKWDKCQILESAVQYLKEQGKTRDTSSSLNSFFFESYVEMFEIVILKMDKNWKIVGVGYEENCQRIFGVKEGNELLDRSLFSIFDFKSALLLRSLALSKNATFNSTLSTNSGTKCSFYCYKPPFGDHWLASVTVLRKDEFLPSTFENDQPIDLSSKASSKLVKKLDEATNDKFIEERPILASLLLGKKLENGNNREESQKFLRSNLENALTSTDQSNPENLERKRSIASKSDENEKIGKKRKISGKQQIKADTKVIVETFPLTKEKILDPSNLHLRLLQSLNSSRSFQPYKNLPLSGISPPFPIVISSASAAPIVPSPFEYLSPTYREIYLRLEQDRLELKRKVMEKERELQQLALLMKPANPKIEPNQKSGLEGVIVSPLPVNIPATAGLGTVPFPTFPTPSPSAIDVLSPVSSSNNSNGQ</sequence>
<dbReference type="SUPFAM" id="SSF47459">
    <property type="entry name" value="HLH, helix-loop-helix DNA-binding domain"/>
    <property type="match status" value="1"/>
</dbReference>
<dbReference type="EMBL" id="LIAE01010467">
    <property type="protein sequence ID" value="PAV60414.1"/>
    <property type="molecule type" value="Genomic_DNA"/>
</dbReference>
<feature type="domain" description="BHLH" evidence="3">
    <location>
        <begin position="21"/>
        <end position="94"/>
    </location>
</feature>
<protein>
    <recommendedName>
        <fullName evidence="3">BHLH domain-containing protein</fullName>
    </recommendedName>
</protein>
<dbReference type="AlphaFoldDB" id="A0A2A2JFL1"/>
<feature type="region of interest" description="Disordered" evidence="2">
    <location>
        <begin position="284"/>
        <end position="319"/>
    </location>
</feature>
<dbReference type="InterPro" id="IPR011598">
    <property type="entry name" value="bHLH_dom"/>
</dbReference>